<dbReference type="EMBL" id="KV417659">
    <property type="protein sequence ID" value="KZP11705.1"/>
    <property type="molecule type" value="Genomic_DNA"/>
</dbReference>
<sequence length="178" mass="19935">MEDRYPVPDVPKTSLSHLILPRVMTITNLNKSDVGPIRAYNNIVPIVARSTRRAVNGGVPPCWISNTSSFPGNPHMCRHTHIAPQLSQAATAILHTLPSLPSQHILSLYYVYICTTCHHNSFMPPNHRALLLPIAFRTRPIHRRHVSMHHATETRVPTLSFFNDLGPLLCPAEQSYGI</sequence>
<evidence type="ECO:0000313" key="1">
    <source>
        <dbReference type="EMBL" id="KZP11705.1"/>
    </source>
</evidence>
<dbReference type="AlphaFoldDB" id="A0A166AKJ3"/>
<accession>A0A166AKJ3</accession>
<organism evidence="1 2">
    <name type="scientific">Athelia psychrophila</name>
    <dbReference type="NCBI Taxonomy" id="1759441"/>
    <lineage>
        <taxon>Eukaryota</taxon>
        <taxon>Fungi</taxon>
        <taxon>Dikarya</taxon>
        <taxon>Basidiomycota</taxon>
        <taxon>Agaricomycotina</taxon>
        <taxon>Agaricomycetes</taxon>
        <taxon>Agaricomycetidae</taxon>
        <taxon>Atheliales</taxon>
        <taxon>Atheliaceae</taxon>
        <taxon>Athelia</taxon>
    </lineage>
</organism>
<proteinExistence type="predicted"/>
<evidence type="ECO:0000313" key="2">
    <source>
        <dbReference type="Proteomes" id="UP000076532"/>
    </source>
</evidence>
<reference evidence="1 2" key="1">
    <citation type="journal article" date="2016" name="Mol. Biol. Evol.">
        <title>Comparative Genomics of Early-Diverging Mushroom-Forming Fungi Provides Insights into the Origins of Lignocellulose Decay Capabilities.</title>
        <authorList>
            <person name="Nagy L.G."/>
            <person name="Riley R."/>
            <person name="Tritt A."/>
            <person name="Adam C."/>
            <person name="Daum C."/>
            <person name="Floudas D."/>
            <person name="Sun H."/>
            <person name="Yadav J.S."/>
            <person name="Pangilinan J."/>
            <person name="Larsson K.H."/>
            <person name="Matsuura K."/>
            <person name="Barry K."/>
            <person name="Labutti K."/>
            <person name="Kuo R."/>
            <person name="Ohm R.A."/>
            <person name="Bhattacharya S.S."/>
            <person name="Shirouzu T."/>
            <person name="Yoshinaga Y."/>
            <person name="Martin F.M."/>
            <person name="Grigoriev I.V."/>
            <person name="Hibbett D.S."/>
        </authorList>
    </citation>
    <scope>NUCLEOTIDE SEQUENCE [LARGE SCALE GENOMIC DNA]</scope>
    <source>
        <strain evidence="1 2">CBS 109695</strain>
    </source>
</reference>
<protein>
    <submittedName>
        <fullName evidence="1">Uncharacterized protein</fullName>
    </submittedName>
</protein>
<dbReference type="Proteomes" id="UP000076532">
    <property type="component" value="Unassembled WGS sequence"/>
</dbReference>
<keyword evidence="2" id="KW-1185">Reference proteome</keyword>
<name>A0A166AKJ3_9AGAM</name>
<gene>
    <name evidence="1" type="ORF">FIBSPDRAFT_181761</name>
</gene>